<evidence type="ECO:0008006" key="3">
    <source>
        <dbReference type="Google" id="ProtNLM"/>
    </source>
</evidence>
<proteinExistence type="predicted"/>
<reference evidence="1 2" key="1">
    <citation type="submission" date="2020-05" db="EMBL/GenBank/DDBJ databases">
        <title>Complete genome sequencing of Campylobacter and Arcobacter type strains.</title>
        <authorList>
            <person name="Miller W.G."/>
            <person name="Yee E."/>
        </authorList>
    </citation>
    <scope>NUCLEOTIDE SEQUENCE [LARGE SCALE GENOMIC DNA]</scope>
    <source>
        <strain evidence="1 2">LMG 25694</strain>
    </source>
</reference>
<accession>A0AAE7BEH4</accession>
<name>A0AAE7BEH4_9BACT</name>
<gene>
    <name evidence="1" type="ORF">ADFLV_1584</name>
</gene>
<evidence type="ECO:0000313" key="2">
    <source>
        <dbReference type="Proteomes" id="UP000503313"/>
    </source>
</evidence>
<evidence type="ECO:0000313" key="1">
    <source>
        <dbReference type="EMBL" id="QKF77608.1"/>
    </source>
</evidence>
<dbReference type="KEGG" id="adz:ADFLV_1584"/>
<dbReference type="RefSeq" id="WP_129011624.1">
    <property type="nucleotide sequence ID" value="NZ_CP053835.1"/>
</dbReference>
<organism evidence="1 2">
    <name type="scientific">Arcobacter defluvii</name>
    <dbReference type="NCBI Taxonomy" id="873191"/>
    <lineage>
        <taxon>Bacteria</taxon>
        <taxon>Pseudomonadati</taxon>
        <taxon>Campylobacterota</taxon>
        <taxon>Epsilonproteobacteria</taxon>
        <taxon>Campylobacterales</taxon>
        <taxon>Arcobacteraceae</taxon>
        <taxon>Arcobacter</taxon>
    </lineage>
</organism>
<dbReference type="AlphaFoldDB" id="A0AAE7BEH4"/>
<protein>
    <recommendedName>
        <fullName evidence="3">Peptidoglycan synthetase</fullName>
    </recommendedName>
</protein>
<dbReference type="Proteomes" id="UP000503313">
    <property type="component" value="Chromosome"/>
</dbReference>
<dbReference type="EMBL" id="CP053835">
    <property type="protein sequence ID" value="QKF77608.1"/>
    <property type="molecule type" value="Genomic_DNA"/>
</dbReference>
<keyword evidence="2" id="KW-1185">Reference proteome</keyword>
<sequence>MQISAILDIVDGSLLNSPSISFIYSIKTNVNKVKEGDLFITKNLNEIEFAIKNGAFAIIIEEYHPILDNEIAWIKVKNIDLSIIKLIRFKLAVKNLEAYSCEKATYDLLKIYSNNFGENIKLVPNKLENFFRYIDDIEDNDIIISSDKLILDKIYPNNNHFDENKTLDKIDNLIEHSLFETSFSYKNIYFSRLKISSLYLKNFIKVFNFFEQNIDFSKLKSFYHIKPLFLDRNLNLIEFGKSDKFIICQNEKDLYKNEIFYLKEKYKYAKTIFISTFKLDLLKDEEQIIINNLEELKPILREIKFNAIYIIGFNYKDIYEYLLKSEKFSTLF</sequence>